<sequence>MASPRAPQSKSLAQLIGGTLDPVIRKRGLARVELLSWWPDIVGPAYAAHTIPDRIRWPRDGKAATLTLKCDPSLALQLSYEKDRIRERLNTFLGYPAVGVVKILQQRVGRSEPPPPRPRVRPEDEARLVRAVSAVDGPLKDSLLELGRAVLAR</sequence>
<dbReference type="STRING" id="1855383.SAMN05216548_101220"/>
<dbReference type="Pfam" id="PF05258">
    <property type="entry name" value="DciA"/>
    <property type="match status" value="1"/>
</dbReference>
<evidence type="ECO:0000313" key="1">
    <source>
        <dbReference type="EMBL" id="SEP66868.1"/>
    </source>
</evidence>
<protein>
    <recommendedName>
        <fullName evidence="3">DUF721 domain-containing protein</fullName>
    </recommendedName>
</protein>
<dbReference type="EMBL" id="FOFG01000001">
    <property type="protein sequence ID" value="SEP66868.1"/>
    <property type="molecule type" value="Genomic_DNA"/>
</dbReference>
<reference evidence="1 2" key="1">
    <citation type="submission" date="2016-10" db="EMBL/GenBank/DDBJ databases">
        <authorList>
            <person name="de Groot N.N."/>
        </authorList>
    </citation>
    <scope>NUCLEOTIDE SEQUENCE [LARGE SCALE GENOMIC DNA]</scope>
    <source>
        <strain evidence="1 2">A52C2</strain>
    </source>
</reference>
<organism evidence="1 2">
    <name type="scientific">Faunimonas pinastri</name>
    <dbReference type="NCBI Taxonomy" id="1855383"/>
    <lineage>
        <taxon>Bacteria</taxon>
        <taxon>Pseudomonadati</taxon>
        <taxon>Pseudomonadota</taxon>
        <taxon>Alphaproteobacteria</taxon>
        <taxon>Hyphomicrobiales</taxon>
        <taxon>Afifellaceae</taxon>
        <taxon>Faunimonas</taxon>
    </lineage>
</organism>
<evidence type="ECO:0000313" key="2">
    <source>
        <dbReference type="Proteomes" id="UP000199647"/>
    </source>
</evidence>
<dbReference type="OrthoDB" id="7160947at2"/>
<dbReference type="AlphaFoldDB" id="A0A1H8ZSZ6"/>
<dbReference type="RefSeq" id="WP_092494741.1">
    <property type="nucleotide sequence ID" value="NZ_FOFG01000001.1"/>
</dbReference>
<proteinExistence type="predicted"/>
<name>A0A1H8ZSZ6_9HYPH</name>
<accession>A0A1H8ZSZ6</accession>
<evidence type="ECO:0008006" key="3">
    <source>
        <dbReference type="Google" id="ProtNLM"/>
    </source>
</evidence>
<dbReference type="Proteomes" id="UP000199647">
    <property type="component" value="Unassembled WGS sequence"/>
</dbReference>
<gene>
    <name evidence="1" type="ORF">SAMN05216548_101220</name>
</gene>
<dbReference type="InterPro" id="IPR007922">
    <property type="entry name" value="DciA-like"/>
</dbReference>
<dbReference type="InterPro" id="IPR010593">
    <property type="entry name" value="DUF1159"/>
</dbReference>
<keyword evidence="2" id="KW-1185">Reference proteome</keyword>
<dbReference type="PIRSF" id="PIRSF032064">
    <property type="entry name" value="UCP032064"/>
    <property type="match status" value="1"/>
</dbReference>